<dbReference type="PANTHER" id="PTHR10196:SF40">
    <property type="entry name" value="GLYCEROL KINASE"/>
    <property type="match status" value="1"/>
</dbReference>
<dbReference type="Pfam" id="PF13087">
    <property type="entry name" value="AAA_12"/>
    <property type="match status" value="1"/>
</dbReference>
<keyword evidence="6 11" id="KW-0418">Kinase</keyword>
<evidence type="ECO:0000256" key="12">
    <source>
        <dbReference type="SAM" id="MobiDB-lite"/>
    </source>
</evidence>
<feature type="region of interest" description="Disordered" evidence="12">
    <location>
        <begin position="1320"/>
        <end position="1348"/>
    </location>
</feature>
<dbReference type="FunFam" id="3.40.50.300:FF:000419">
    <property type="entry name" value="Probable helicase with zinc finger domain"/>
    <property type="match status" value="1"/>
</dbReference>
<dbReference type="GO" id="GO:0005739">
    <property type="term" value="C:mitochondrion"/>
    <property type="evidence" value="ECO:0007669"/>
    <property type="project" value="TreeGrafter"/>
</dbReference>
<feature type="compositionally biased region" description="Low complexity" evidence="12">
    <location>
        <begin position="1393"/>
        <end position="1403"/>
    </location>
</feature>
<evidence type="ECO:0000256" key="5">
    <source>
        <dbReference type="ARBA" id="ARBA00022741"/>
    </source>
</evidence>
<comment type="caution">
    <text evidence="15">The sequence shown here is derived from an EMBL/GenBank/DDBJ whole genome shotgun (WGS) entry which is preliminary data.</text>
</comment>
<dbReference type="InterPro" id="IPR042018">
    <property type="entry name" value="GK1-3_metazoan-type"/>
</dbReference>
<dbReference type="InterPro" id="IPR011990">
    <property type="entry name" value="TPR-like_helical_dom_sf"/>
</dbReference>
<keyword evidence="13" id="KW-0812">Transmembrane</keyword>
<feature type="zinc finger region" description="C3H1-type" evidence="10">
    <location>
        <begin position="208"/>
        <end position="236"/>
    </location>
</feature>
<feature type="transmembrane region" description="Helical" evidence="13">
    <location>
        <begin position="1860"/>
        <end position="1883"/>
    </location>
</feature>
<dbReference type="Gene3D" id="1.25.40.10">
    <property type="entry name" value="Tetratricopeptide repeat domain"/>
    <property type="match status" value="1"/>
</dbReference>
<dbReference type="Pfam" id="PF00370">
    <property type="entry name" value="FGGY_N"/>
    <property type="match status" value="1"/>
</dbReference>
<dbReference type="InterPro" id="IPR018485">
    <property type="entry name" value="FGGY_C"/>
</dbReference>
<evidence type="ECO:0000256" key="2">
    <source>
        <dbReference type="ARBA" id="ARBA00009156"/>
    </source>
</evidence>
<dbReference type="UniPathway" id="UPA00618">
    <property type="reaction ID" value="UER00672"/>
</dbReference>
<feature type="region of interest" description="Disordered" evidence="12">
    <location>
        <begin position="1571"/>
        <end position="1596"/>
    </location>
</feature>
<sequence length="2724" mass="310987">MEIQAADHVKKREWTMALEFYNKLLQKQNNSEQQILTYLLDRSECLYHLGHHETIINDCRQILKTFSGKYNSTNEPRTRIQLIRSLFALNRLGEAESVIKEWLMIVKQLSEIGDEKICLENALERFFALSSRQSLEPWLNHLDKNFSRTHARRADKPQEAIFCIYCNISFKDKLELASHCLTQEHEAMIMSDEGHDWYWRAPPRGFKSDAYTLCENWKELGTCRFGQQCVEAHGEAELSEWKERFQYREMKMMRAKEKELYGKSYTEDLLEKWIQATNINTVMTERVDGVEDGCSCALSATVSSKNSHHKWEFTMRTRKPLRAVALLQDTHRNHFHLSEIKSGNQECDIKNNQEFISASATPDHKPVAEYTIVVEFQTTIFGTFRQSVVFDFGSEPVLVKHLCVDVVPDSDMERINEIRKEITFSISERWTSANSEIVPFFSTLISSGTNHEWEKNLKVMYPYPQKENFMLSNATVSEKKLTRNSYRERMHELLLVEEIARYNLISQYNLTTKLQIAHSYLLSPNSMAASTAKYSGNGELFASVCLGKELSEDTAEGRLILMHCNSVYLLPKPCDNRPVRKVYEAIIEDKGKNMIYLRLSAETVRDLNLTTDTDLEVQIQFQLNRVPYCEWHYTIDKIRNYKLIFPDIYVEPSIPWSPSRQWSASLDSRLNLKQKEAVVAITTPPFVKIPPILVIGPFGTGKTFTLAQAIKELIKDDTNKILLCTHSNSAADLYIKDYLDIWVESGNESARPLRIYYQKRWVATVSPVVQKYCSIKLNGNTREFQLPTFEDIERHKIVVVTLSTSVYLSAMGLAPGTFTHILLDEAAQALECETITPLALATDNTRIVLAGDHMQLGPDIFSKFARDHHLHISLLERLYDHYPPLFPCKILLCENYRAHETIIQFTSESFYDQKLVSSSKQPKHFRFYPLTFFTTRGEDVQDKNSTAFYNNSEVYEVVERVAELKRNWPAEWGEINEQSIGVVTPYSDQVFRIRSELRKRKIDVCVERVLNVQGKQFRAIILSTVRTRRTCTNNKGEDEVDYGFLSNSKLLNTAITRAQSLVAVVGDPIALCSLGRCSKVWERFIQICNDNGSLYGITWTQLKFQLDGIELKKVYTLNPLAPEFIPRKYKEMMHENFIRVPNFNPVAPPPPPPKVVPTFPNVPNNLRMLPLLYQPQRPPMTLPAPYVLNLPPTTVQNVQQPLPLANGYRPLRVINPHDVPIVAAPRQIPLAPISVVPTNPAPNVHKSPASNTKLIQFMNNVHFPEAQMLSDCVSLLPQQMSLADMIVQPPSVQERWYNYLRDTSGQEAAEKFKYLLHTTNQKGSRVPDGNVLGRSTPHSSSDSPTFNWYDSPSNQINFNKPIYMKEVESSSHWPDFNRSNPLYKRQTTQNRTSSVGSSNGVNGTKESDMQRHVNEDFANMSISSSSSDDWYEVFKSFNLENQGRTSSRALNSSSNSNSNSNSTGFYHYFSQTLPANNSDMTVIQRARTNRMYEIPTWWLFAGVGYDVAVPLGRRQQYYGGGDANAAHEDADQRQQPLRLQVHIRPRRVSPEQKSINDGIGDGFRLFTSDVRDDPVRHGQTDDGEDVRRHEERPRDQVNQCTHLKGTFKSNEFFKFLVKFGFQKTDRHQADATHGYIFGNITSKQNFSVPVTFAVLQRSYFLDYYENRVLYNKEEACKRMFSKISSRAYEHKCNPKGQDYLRQIPCPEGKLCADEDKEWNVVKGHQFTYVIQDFKQPSFWYVSMAACYLNMTSCEWHHYEPNGVYTIDYDIWLVNGNPNASSYSTLTYQFSFDRQNTLELYLLFWLCYMVLVPLQCHAVKTQKHPVTKLFTASLLLDFLALCLILMHTLKFALDGEGYPKLAMAGDIFDILSRTSFMLLLLLLAKGWAVTRLELSWKPLVFAIWLCYGIVHILLYVWNLTEVDIIEDIDEYQTWPGWLIIVFRSLIMIWFLYELRTTMLYEHNTQKLNFLLHFGASSLVWFIYLPILALIALHVSALWRFKLLLGKPPPPKQPQFVIGHVSGITYSADCFAYCVMAHLLWPTRSEQYFLLKGPSSADIEELDEFNEAPHIVNNSYTSLSTMSSMEICRFEDAPKNKAINAEFIVAHLPCKQDRSRDFALIDKKLAINRDSALGAEAVPKFVVVQVGRFKPTVVVKNSNGSDLFCAEEMVTSDDDAPMIGVIDAGTRTVQFCVFRSQHTQEIAGHAIDITQHTPQEGWFEEDPNEILQAVRTCMYNVVNQLGDKACKNIVTIGITNQRETTVVWDRTTGEPLCNAIVWNDIRTDSTVDVILAKVPENNKNYFKPLCGLPISPYFSAFKLKWLMHHVPEVKKAIKAKKCLFGTVDTWILWNLTGGPDGGLHVTDVTNASRTFLMNIETFHWDPLLLHTFKIPEEILPEIRSSSEIYGKVSGEDFPLKNVPISGILGNQQSALVGQSCFKEGQAKSTYRSGCFLLYNTGTNRVQSSHGLVTTVAYKFGRSAPVYALEGSVMVAGSALSWLRDNMGFLKDVHQDTESLAKEVFNTGDVYFVPAFTGLYAPYWRKDARGIICGLTAFSTKQHIIRAALEAICFQTRDILEAMNKDCGIPLTKLNVDGRLTRNDLLMQLQADISGIPVVRAQSQDITALGVAIAAGQAEGINVWDWDAVDREVIPSDTFLPTTTEDERDARYTKWKMAVQRSLGWAVPKKTLTMTDERYRLLASIPGSLYIIGSFGLLALSEYLSAAGRTA</sequence>
<feature type="transmembrane region" description="Helical" evidence="13">
    <location>
        <begin position="1895"/>
        <end position="1913"/>
    </location>
</feature>
<dbReference type="CDD" id="cd18077">
    <property type="entry name" value="DEXXQc_HELZ"/>
    <property type="match status" value="1"/>
</dbReference>
<dbReference type="PROSITE" id="PS00445">
    <property type="entry name" value="FGGY_KINASES_2"/>
    <property type="match status" value="1"/>
</dbReference>
<evidence type="ECO:0000256" key="6">
    <source>
        <dbReference type="ARBA" id="ARBA00022777"/>
    </source>
</evidence>
<dbReference type="NCBIfam" id="NF000756">
    <property type="entry name" value="PRK00047.1"/>
    <property type="match status" value="1"/>
</dbReference>
<dbReference type="InterPro" id="IPR049569">
    <property type="entry name" value="HELZ_DEAD-box_1"/>
</dbReference>
<keyword evidence="7" id="KW-0319">Glycerol metabolism</keyword>
<dbReference type="GO" id="GO:0004386">
    <property type="term" value="F:helicase activity"/>
    <property type="evidence" value="ECO:0007669"/>
    <property type="project" value="InterPro"/>
</dbReference>
<feature type="compositionally biased region" description="Polar residues" evidence="12">
    <location>
        <begin position="1377"/>
        <end position="1392"/>
    </location>
</feature>
<dbReference type="Pfam" id="PF00642">
    <property type="entry name" value="zf-CCCH"/>
    <property type="match status" value="1"/>
</dbReference>
<dbReference type="CDD" id="cd07792">
    <property type="entry name" value="ASKHA_NBD_FGGY_GK1-3-like"/>
    <property type="match status" value="1"/>
</dbReference>
<dbReference type="SUPFAM" id="SSF53067">
    <property type="entry name" value="Actin-like ATPase domain"/>
    <property type="match status" value="2"/>
</dbReference>
<comment type="similarity">
    <text evidence="2 11">Belongs to the FGGY kinase family.</text>
</comment>
<evidence type="ECO:0000256" key="3">
    <source>
        <dbReference type="ARBA" id="ARBA00012099"/>
    </source>
</evidence>
<name>A0A8J6LH01_TENMO</name>
<evidence type="ECO:0000313" key="16">
    <source>
        <dbReference type="Proteomes" id="UP000719412"/>
    </source>
</evidence>
<protein>
    <recommendedName>
        <fullName evidence="3">glycerol kinase</fullName>
        <ecNumber evidence="3">2.7.1.30</ecNumber>
    </recommendedName>
    <alternativeName>
        <fullName evidence="9">ATP:glycerol 3-phosphotransferase</fullName>
    </alternativeName>
</protein>
<evidence type="ECO:0000313" key="15">
    <source>
        <dbReference type="EMBL" id="KAH0812901.1"/>
    </source>
</evidence>
<evidence type="ECO:0000256" key="11">
    <source>
        <dbReference type="RuleBase" id="RU003733"/>
    </source>
</evidence>
<feature type="compositionally biased region" description="Polar residues" evidence="12">
    <location>
        <begin position="1336"/>
        <end position="1348"/>
    </location>
</feature>
<dbReference type="NCBIfam" id="TIGR01311">
    <property type="entry name" value="glycerol_kin"/>
    <property type="match status" value="1"/>
</dbReference>
<reference evidence="15" key="1">
    <citation type="journal article" date="2020" name="J Insects Food Feed">
        <title>The yellow mealworm (Tenebrio molitor) genome: a resource for the emerging insects as food and feed industry.</title>
        <authorList>
            <person name="Eriksson T."/>
            <person name="Andere A."/>
            <person name="Kelstrup H."/>
            <person name="Emery V."/>
            <person name="Picard C."/>
        </authorList>
    </citation>
    <scope>NUCLEOTIDE SEQUENCE</scope>
    <source>
        <strain evidence="15">Stoneville</strain>
        <tissue evidence="15">Whole head</tissue>
    </source>
</reference>
<dbReference type="GO" id="GO:0008270">
    <property type="term" value="F:zinc ion binding"/>
    <property type="evidence" value="ECO:0007669"/>
    <property type="project" value="UniProtKB-KW"/>
</dbReference>
<dbReference type="InterPro" id="IPR041677">
    <property type="entry name" value="DNA2/NAM7_AAA_11"/>
</dbReference>
<dbReference type="InterPro" id="IPR043129">
    <property type="entry name" value="ATPase_NBD"/>
</dbReference>
<dbReference type="PANTHER" id="PTHR10196">
    <property type="entry name" value="SUGAR KINASE"/>
    <property type="match status" value="1"/>
</dbReference>
<dbReference type="InterPro" id="IPR047187">
    <property type="entry name" value="SF1_C_Upf1"/>
</dbReference>
<keyword evidence="13" id="KW-0472">Membrane</keyword>
<dbReference type="InterPro" id="IPR018483">
    <property type="entry name" value="Carb_kinase_FGGY_CS"/>
</dbReference>
<evidence type="ECO:0000256" key="7">
    <source>
        <dbReference type="ARBA" id="ARBA00022798"/>
    </source>
</evidence>
<evidence type="ECO:0000256" key="10">
    <source>
        <dbReference type="PROSITE-ProRule" id="PRU00723"/>
    </source>
</evidence>
<dbReference type="InterPro" id="IPR041679">
    <property type="entry name" value="DNA2/NAM7-like_C"/>
</dbReference>
<dbReference type="GO" id="GO:0006641">
    <property type="term" value="P:triglyceride metabolic process"/>
    <property type="evidence" value="ECO:0007669"/>
    <property type="project" value="TreeGrafter"/>
</dbReference>
<dbReference type="FunFam" id="3.30.420.40:FF:000086">
    <property type="entry name" value="Glycerol kinase"/>
    <property type="match status" value="1"/>
</dbReference>
<comment type="pathway">
    <text evidence="1">Polyol metabolism; glycerol degradation via glycerol kinase pathway; sn-glycerol 3-phosphate from glycerol: step 1/1.</text>
</comment>
<feature type="region of interest" description="Disordered" evidence="12">
    <location>
        <begin position="1374"/>
        <end position="1406"/>
    </location>
</feature>
<dbReference type="InterPro" id="IPR018484">
    <property type="entry name" value="FGGY_N"/>
</dbReference>
<evidence type="ECO:0000256" key="13">
    <source>
        <dbReference type="SAM" id="Phobius"/>
    </source>
</evidence>
<feature type="domain" description="C3H1-type" evidence="14">
    <location>
        <begin position="208"/>
        <end position="236"/>
    </location>
</feature>
<dbReference type="Gene3D" id="3.40.50.300">
    <property type="entry name" value="P-loop containing nucleotide triphosphate hydrolases"/>
    <property type="match status" value="2"/>
</dbReference>
<evidence type="ECO:0000256" key="8">
    <source>
        <dbReference type="ARBA" id="ARBA00022840"/>
    </source>
</evidence>
<proteinExistence type="inferred from homology"/>
<dbReference type="GO" id="GO:0046167">
    <property type="term" value="P:glycerol-3-phosphate biosynthetic process"/>
    <property type="evidence" value="ECO:0007669"/>
    <property type="project" value="TreeGrafter"/>
</dbReference>
<feature type="transmembrane region" description="Helical" evidence="13">
    <location>
        <begin position="1933"/>
        <end position="1951"/>
    </location>
</feature>
<dbReference type="SUPFAM" id="SSF48452">
    <property type="entry name" value="TPR-like"/>
    <property type="match status" value="1"/>
</dbReference>
<keyword evidence="5" id="KW-0547">Nucleotide-binding</keyword>
<dbReference type="GO" id="GO:0019236">
    <property type="term" value="P:response to pheromone"/>
    <property type="evidence" value="ECO:0007669"/>
    <property type="project" value="InterPro"/>
</dbReference>
<dbReference type="Proteomes" id="UP000719412">
    <property type="component" value="Unassembled WGS sequence"/>
</dbReference>
<feature type="transmembrane region" description="Helical" evidence="13">
    <location>
        <begin position="1972"/>
        <end position="1995"/>
    </location>
</feature>
<dbReference type="InterPro" id="IPR000571">
    <property type="entry name" value="Znf_CCCH"/>
</dbReference>
<dbReference type="FunFam" id="3.40.50.300:FF:000453">
    <property type="entry name" value="Probable helicase with zinc finger domain"/>
    <property type="match status" value="1"/>
</dbReference>
<evidence type="ECO:0000259" key="14">
    <source>
        <dbReference type="PROSITE" id="PS50103"/>
    </source>
</evidence>
<dbReference type="GO" id="GO:0019563">
    <property type="term" value="P:glycerol catabolic process"/>
    <property type="evidence" value="ECO:0007669"/>
    <property type="project" value="UniProtKB-UniPathway"/>
</dbReference>
<dbReference type="CDD" id="cd18808">
    <property type="entry name" value="SF1_C_Upf1"/>
    <property type="match status" value="1"/>
</dbReference>
<evidence type="ECO:0000256" key="9">
    <source>
        <dbReference type="ARBA" id="ARBA00043149"/>
    </source>
</evidence>
<dbReference type="FunFam" id="3.30.420.40:FF:000108">
    <property type="entry name" value="Glycerol kinase, glycosomal"/>
    <property type="match status" value="1"/>
</dbReference>
<dbReference type="EC" id="2.7.1.30" evidence="3"/>
<dbReference type="Pfam" id="PF10192">
    <property type="entry name" value="GPR180-TMEM145_TM"/>
    <property type="match status" value="1"/>
</dbReference>
<feature type="transmembrane region" description="Helical" evidence="13">
    <location>
        <begin position="1828"/>
        <end position="1848"/>
    </location>
</feature>
<dbReference type="Pfam" id="PF13086">
    <property type="entry name" value="AAA_11"/>
    <property type="match status" value="2"/>
</dbReference>
<dbReference type="Pfam" id="PF02782">
    <property type="entry name" value="FGGY_C"/>
    <property type="match status" value="1"/>
</dbReference>
<feature type="compositionally biased region" description="Basic and acidic residues" evidence="12">
    <location>
        <begin position="1571"/>
        <end position="1595"/>
    </location>
</feature>
<keyword evidence="8" id="KW-0067">ATP-binding</keyword>
<dbReference type="PROSITE" id="PS50103">
    <property type="entry name" value="ZF_C3H1"/>
    <property type="match status" value="1"/>
</dbReference>
<dbReference type="GO" id="GO:0004370">
    <property type="term" value="F:glycerol kinase activity"/>
    <property type="evidence" value="ECO:0007669"/>
    <property type="project" value="UniProtKB-EC"/>
</dbReference>
<keyword evidence="4 11" id="KW-0808">Transferase</keyword>
<dbReference type="Gene3D" id="4.10.1000.10">
    <property type="entry name" value="Zinc finger, CCCH-type"/>
    <property type="match status" value="1"/>
</dbReference>
<dbReference type="InterPro" id="IPR019336">
    <property type="entry name" value="GPR180/TMEM145_TM"/>
</dbReference>
<keyword evidence="10" id="KW-0479">Metal-binding</keyword>
<keyword evidence="13" id="KW-1133">Transmembrane helix</keyword>
<dbReference type="GO" id="GO:0005524">
    <property type="term" value="F:ATP binding"/>
    <property type="evidence" value="ECO:0007669"/>
    <property type="project" value="UniProtKB-KW"/>
</dbReference>
<keyword evidence="16" id="KW-1185">Reference proteome</keyword>
<evidence type="ECO:0000256" key="1">
    <source>
        <dbReference type="ARBA" id="ARBA00005190"/>
    </source>
</evidence>
<keyword evidence="10" id="KW-0862">Zinc</keyword>
<dbReference type="SUPFAM" id="SSF52540">
    <property type="entry name" value="P-loop containing nucleoside triphosphate hydrolases"/>
    <property type="match status" value="1"/>
</dbReference>
<dbReference type="InterPro" id="IPR027417">
    <property type="entry name" value="P-loop_NTPase"/>
</dbReference>
<dbReference type="InterPro" id="IPR005999">
    <property type="entry name" value="Glycerol_kin"/>
</dbReference>
<accession>A0A8J6LH01</accession>
<evidence type="ECO:0000256" key="4">
    <source>
        <dbReference type="ARBA" id="ARBA00022679"/>
    </source>
</evidence>
<gene>
    <name evidence="15" type="ORF">GEV33_009893</name>
</gene>
<feature type="transmembrane region" description="Helical" evidence="13">
    <location>
        <begin position="1799"/>
        <end position="1816"/>
    </location>
</feature>
<organism evidence="15 16">
    <name type="scientific">Tenebrio molitor</name>
    <name type="common">Yellow mealworm beetle</name>
    <dbReference type="NCBI Taxonomy" id="7067"/>
    <lineage>
        <taxon>Eukaryota</taxon>
        <taxon>Metazoa</taxon>
        <taxon>Ecdysozoa</taxon>
        <taxon>Arthropoda</taxon>
        <taxon>Hexapoda</taxon>
        <taxon>Insecta</taxon>
        <taxon>Pterygota</taxon>
        <taxon>Neoptera</taxon>
        <taxon>Endopterygota</taxon>
        <taxon>Coleoptera</taxon>
        <taxon>Polyphaga</taxon>
        <taxon>Cucujiformia</taxon>
        <taxon>Tenebrionidae</taxon>
        <taxon>Tenebrio</taxon>
    </lineage>
</organism>
<dbReference type="EMBL" id="JABDTM020025725">
    <property type="protein sequence ID" value="KAH0812901.1"/>
    <property type="molecule type" value="Genomic_DNA"/>
</dbReference>
<reference evidence="15" key="2">
    <citation type="submission" date="2021-08" db="EMBL/GenBank/DDBJ databases">
        <authorList>
            <person name="Eriksson T."/>
        </authorList>
    </citation>
    <scope>NUCLEOTIDE SEQUENCE</scope>
    <source>
        <strain evidence="15">Stoneville</strain>
        <tissue evidence="15">Whole head</tissue>
    </source>
</reference>
<dbReference type="Gene3D" id="3.30.420.40">
    <property type="match status" value="2"/>
</dbReference>
<dbReference type="GO" id="GO:0007186">
    <property type="term" value="P:G protein-coupled receptor signaling pathway"/>
    <property type="evidence" value="ECO:0007669"/>
    <property type="project" value="InterPro"/>
</dbReference>
<keyword evidence="10" id="KW-0863">Zinc-finger</keyword>